<dbReference type="RefSeq" id="WP_070067889.1">
    <property type="nucleotide sequence ID" value="NZ_MJUW02000112.1"/>
</dbReference>
<dbReference type="PANTHER" id="PTHR30329">
    <property type="entry name" value="STATOR ELEMENT OF FLAGELLAR MOTOR COMPLEX"/>
    <property type="match status" value="1"/>
</dbReference>
<keyword evidence="5" id="KW-1185">Reference proteome</keyword>
<evidence type="ECO:0000313" key="5">
    <source>
        <dbReference type="Proteomes" id="UP000242219"/>
    </source>
</evidence>
<dbReference type="PROSITE" id="PS51123">
    <property type="entry name" value="OMPA_2"/>
    <property type="match status" value="1"/>
</dbReference>
<dbReference type="PROSITE" id="PS51257">
    <property type="entry name" value="PROKAR_LIPOPROTEIN"/>
    <property type="match status" value="1"/>
</dbReference>
<proteinExistence type="predicted"/>
<reference evidence="4 5" key="1">
    <citation type="journal article" date="2016" name="Genome Announc.">
        <title>Draft Genome Sequence of the Anaerobic Ammonium-Oxidizing Bacterium 'Candidatus Brocadia sp. 40'.</title>
        <authorList>
            <person name="Ali M."/>
            <person name="Haroon M.F."/>
            <person name="Narita Y."/>
            <person name="Zhang L."/>
            <person name="Rangel Shaw D."/>
            <person name="Okabe S."/>
            <person name="Saikaly P.E."/>
        </authorList>
    </citation>
    <scope>NUCLEOTIDE SEQUENCE [LARGE SCALE GENOMIC DNA]</scope>
    <source>
        <strain evidence="4 5">40</strain>
    </source>
</reference>
<dbReference type="InterPro" id="IPR036737">
    <property type="entry name" value="OmpA-like_sf"/>
</dbReference>
<dbReference type="InterPro" id="IPR006665">
    <property type="entry name" value="OmpA-like"/>
</dbReference>
<evidence type="ECO:0000259" key="3">
    <source>
        <dbReference type="PROSITE" id="PS51123"/>
    </source>
</evidence>
<accession>A0A1V6LXV2</accession>
<dbReference type="EMBL" id="MJUW02000112">
    <property type="protein sequence ID" value="OQD44958.1"/>
    <property type="molecule type" value="Genomic_DNA"/>
</dbReference>
<sequence length="217" mass="23409">MVKGHGFVRSFCLIGIAGVLVAGTGCGEVKRLRRENQQLNEQLTSLQQENADLSSKAGQYESELSKLESSKRALEAKLQGTGASVRIKNGAVSVTLPGSVLFDSGQTTLRPQSKETLKKIAGILKTEASSEIVRIEGHTDDDPISKQKDKYKSNWELSTARAAAVLHYLVEECGISPTRVYLAGFGQYQPIADNKSKAGKSSNRRVEFVIVPRGSGG</sequence>
<feature type="coiled-coil region" evidence="2">
    <location>
        <begin position="29"/>
        <end position="77"/>
    </location>
</feature>
<dbReference type="GO" id="GO:0016020">
    <property type="term" value="C:membrane"/>
    <property type="evidence" value="ECO:0007669"/>
    <property type="project" value="UniProtKB-UniRule"/>
</dbReference>
<comment type="caution">
    <text evidence="4">The sequence shown here is derived from an EMBL/GenBank/DDBJ whole genome shotgun (WGS) entry which is preliminary data.</text>
</comment>
<dbReference type="SUPFAM" id="SSF90257">
    <property type="entry name" value="Myosin rod fragments"/>
    <property type="match status" value="1"/>
</dbReference>
<dbReference type="Pfam" id="PF00691">
    <property type="entry name" value="OmpA"/>
    <property type="match status" value="1"/>
</dbReference>
<dbReference type="Proteomes" id="UP000242219">
    <property type="component" value="Unassembled WGS sequence"/>
</dbReference>
<gene>
    <name evidence="4" type="ORF">BIY37_11085</name>
</gene>
<dbReference type="AlphaFoldDB" id="A0A1V6LXV2"/>
<name>A0A1V6LXV2_9BACT</name>
<keyword evidence="2" id="KW-0175">Coiled coil</keyword>
<evidence type="ECO:0000313" key="4">
    <source>
        <dbReference type="EMBL" id="OQD44958.1"/>
    </source>
</evidence>
<dbReference type="CDD" id="cd07185">
    <property type="entry name" value="OmpA_C-like"/>
    <property type="match status" value="1"/>
</dbReference>
<protein>
    <recommendedName>
        <fullName evidence="3">OmpA-like domain-containing protein</fullName>
    </recommendedName>
</protein>
<dbReference type="InterPro" id="IPR050330">
    <property type="entry name" value="Bact_OuterMem_StrucFunc"/>
</dbReference>
<dbReference type="PANTHER" id="PTHR30329:SF21">
    <property type="entry name" value="LIPOPROTEIN YIAD-RELATED"/>
    <property type="match status" value="1"/>
</dbReference>
<dbReference type="SUPFAM" id="SSF103088">
    <property type="entry name" value="OmpA-like"/>
    <property type="match status" value="1"/>
</dbReference>
<evidence type="ECO:0000256" key="2">
    <source>
        <dbReference type="SAM" id="Coils"/>
    </source>
</evidence>
<feature type="domain" description="OmpA-like" evidence="3">
    <location>
        <begin position="89"/>
        <end position="214"/>
    </location>
</feature>
<evidence type="ECO:0000256" key="1">
    <source>
        <dbReference type="PROSITE-ProRule" id="PRU00473"/>
    </source>
</evidence>
<keyword evidence="1" id="KW-0472">Membrane</keyword>
<organism evidence="4 5">
    <name type="scientific">Candidatus Brocadia sapporoensis</name>
    <dbReference type="NCBI Taxonomy" id="392547"/>
    <lineage>
        <taxon>Bacteria</taxon>
        <taxon>Pseudomonadati</taxon>
        <taxon>Planctomycetota</taxon>
        <taxon>Candidatus Brocadiia</taxon>
        <taxon>Candidatus Brocadiales</taxon>
        <taxon>Candidatus Brocadiaceae</taxon>
        <taxon>Candidatus Brocadia</taxon>
    </lineage>
</organism>
<dbReference type="Gene3D" id="3.30.1330.60">
    <property type="entry name" value="OmpA-like domain"/>
    <property type="match status" value="1"/>
</dbReference>